<dbReference type="InterPro" id="IPR018187">
    <property type="entry name" value="Asp/Glu_racemase_AS_1"/>
</dbReference>
<evidence type="ECO:0000256" key="1">
    <source>
        <dbReference type="ARBA" id="ARBA00001602"/>
    </source>
</evidence>
<feature type="active site" description="Proton donor/acceptor" evidence="8">
    <location>
        <position position="73"/>
    </location>
</feature>
<dbReference type="AlphaFoldDB" id="A0A1G9XMA6"/>
<dbReference type="EMBL" id="FNHF01000007">
    <property type="protein sequence ID" value="SDM97335.1"/>
    <property type="molecule type" value="Genomic_DNA"/>
</dbReference>
<keyword evidence="3 8" id="KW-0133">Cell shape</keyword>
<evidence type="ECO:0000256" key="2">
    <source>
        <dbReference type="ARBA" id="ARBA00013090"/>
    </source>
</evidence>
<evidence type="ECO:0000256" key="3">
    <source>
        <dbReference type="ARBA" id="ARBA00022960"/>
    </source>
</evidence>
<dbReference type="Gene3D" id="3.40.50.1860">
    <property type="match status" value="2"/>
</dbReference>
<dbReference type="GO" id="GO:0009252">
    <property type="term" value="P:peptidoglycan biosynthetic process"/>
    <property type="evidence" value="ECO:0007669"/>
    <property type="project" value="UniProtKB-UniRule"/>
</dbReference>
<evidence type="ECO:0000256" key="6">
    <source>
        <dbReference type="ARBA" id="ARBA00023316"/>
    </source>
</evidence>
<protein>
    <recommendedName>
        <fullName evidence="7 8">Glutamate racemase</fullName>
        <ecNumber evidence="2 8">5.1.1.3</ecNumber>
    </recommendedName>
</protein>
<dbReference type="Pfam" id="PF01177">
    <property type="entry name" value="Asp_Glu_race"/>
    <property type="match status" value="1"/>
</dbReference>
<feature type="binding site" evidence="8">
    <location>
        <begin position="74"/>
        <end position="75"/>
    </location>
    <ligand>
        <name>substrate</name>
    </ligand>
</feature>
<feature type="binding site" evidence="8">
    <location>
        <begin position="10"/>
        <end position="11"/>
    </location>
    <ligand>
        <name>substrate</name>
    </ligand>
</feature>
<dbReference type="InterPro" id="IPR001920">
    <property type="entry name" value="Asp/Glu_race"/>
</dbReference>
<feature type="active site" description="Proton donor/acceptor" evidence="8">
    <location>
        <position position="185"/>
    </location>
</feature>
<keyword evidence="5 8" id="KW-0413">Isomerase</keyword>
<dbReference type="InterPro" id="IPR004391">
    <property type="entry name" value="Glu_race"/>
</dbReference>
<dbReference type="HAMAP" id="MF_00258">
    <property type="entry name" value="Glu_racemase"/>
    <property type="match status" value="1"/>
</dbReference>
<reference evidence="10" key="1">
    <citation type="submission" date="2016-10" db="EMBL/GenBank/DDBJ databases">
        <authorList>
            <person name="Varghese N."/>
            <person name="Submissions S."/>
        </authorList>
    </citation>
    <scope>NUCLEOTIDE SEQUENCE [LARGE SCALE GENOMIC DNA]</scope>
    <source>
        <strain evidence="10">CGMCC 1.6199</strain>
    </source>
</reference>
<dbReference type="EC" id="5.1.1.3" evidence="2 8"/>
<evidence type="ECO:0000256" key="4">
    <source>
        <dbReference type="ARBA" id="ARBA00022984"/>
    </source>
</evidence>
<comment type="catalytic activity">
    <reaction evidence="1 8">
        <text>L-glutamate = D-glutamate</text>
        <dbReference type="Rhea" id="RHEA:12813"/>
        <dbReference type="ChEBI" id="CHEBI:29985"/>
        <dbReference type="ChEBI" id="CHEBI:29986"/>
        <dbReference type="EC" id="5.1.1.3"/>
    </reaction>
</comment>
<dbReference type="GO" id="GO:0008881">
    <property type="term" value="F:glutamate racemase activity"/>
    <property type="evidence" value="ECO:0007669"/>
    <property type="project" value="UniProtKB-UniRule"/>
</dbReference>
<dbReference type="GO" id="GO:0042802">
    <property type="term" value="F:identical protein binding"/>
    <property type="evidence" value="ECO:0007669"/>
    <property type="project" value="UniProtKB-ARBA"/>
</dbReference>
<evidence type="ECO:0000313" key="9">
    <source>
        <dbReference type="EMBL" id="SDM97335.1"/>
    </source>
</evidence>
<evidence type="ECO:0000256" key="5">
    <source>
        <dbReference type="ARBA" id="ARBA00023235"/>
    </source>
</evidence>
<feature type="binding site" evidence="8">
    <location>
        <begin position="186"/>
        <end position="187"/>
    </location>
    <ligand>
        <name>substrate</name>
    </ligand>
</feature>
<dbReference type="GO" id="GO:0008360">
    <property type="term" value="P:regulation of cell shape"/>
    <property type="evidence" value="ECO:0007669"/>
    <property type="project" value="UniProtKB-KW"/>
</dbReference>
<dbReference type="GO" id="GO:0071555">
    <property type="term" value="P:cell wall organization"/>
    <property type="evidence" value="ECO:0007669"/>
    <property type="project" value="UniProtKB-KW"/>
</dbReference>
<evidence type="ECO:0000313" key="10">
    <source>
        <dbReference type="Proteomes" id="UP000182347"/>
    </source>
</evidence>
<dbReference type="SUPFAM" id="SSF53681">
    <property type="entry name" value="Aspartate/glutamate racemase"/>
    <property type="match status" value="2"/>
</dbReference>
<dbReference type="PANTHER" id="PTHR21198:SF2">
    <property type="entry name" value="GLUTAMATE RACEMASE"/>
    <property type="match status" value="1"/>
</dbReference>
<name>A0A1G9XMA6_9BACI</name>
<comment type="function">
    <text evidence="8">Provides the (R)-glutamate required for cell wall biosynthesis.</text>
</comment>
<dbReference type="PROSITE" id="PS00924">
    <property type="entry name" value="ASP_GLU_RACEMASE_2"/>
    <property type="match status" value="1"/>
</dbReference>
<proteinExistence type="inferred from homology"/>
<keyword evidence="6 8" id="KW-0961">Cell wall biogenesis/degradation</keyword>
<comment type="pathway">
    <text evidence="8">Cell wall biogenesis; peptidoglycan biosynthesis.</text>
</comment>
<organism evidence="9 10">
    <name type="scientific">Sediminibacillus halophilus</name>
    <dbReference type="NCBI Taxonomy" id="482461"/>
    <lineage>
        <taxon>Bacteria</taxon>
        <taxon>Bacillati</taxon>
        <taxon>Bacillota</taxon>
        <taxon>Bacilli</taxon>
        <taxon>Bacillales</taxon>
        <taxon>Bacillaceae</taxon>
        <taxon>Sediminibacillus</taxon>
    </lineage>
</organism>
<dbReference type="Proteomes" id="UP000182347">
    <property type="component" value="Unassembled WGS sequence"/>
</dbReference>
<evidence type="ECO:0000256" key="7">
    <source>
        <dbReference type="ARBA" id="ARBA00070053"/>
    </source>
</evidence>
<evidence type="ECO:0000256" key="8">
    <source>
        <dbReference type="HAMAP-Rule" id="MF_00258"/>
    </source>
</evidence>
<dbReference type="NCBIfam" id="NF002035">
    <property type="entry name" value="PRK00865.1-3"/>
    <property type="match status" value="1"/>
</dbReference>
<keyword evidence="10" id="KW-1185">Reference proteome</keyword>
<dbReference type="InterPro" id="IPR015942">
    <property type="entry name" value="Asp/Glu/hydantoin_racemase"/>
</dbReference>
<dbReference type="UniPathway" id="UPA00219"/>
<dbReference type="PANTHER" id="PTHR21198">
    <property type="entry name" value="GLUTAMATE RACEMASE"/>
    <property type="match status" value="1"/>
</dbReference>
<gene>
    <name evidence="8" type="primary">murI</name>
    <name evidence="9" type="ORF">SAMN05216244_3864</name>
</gene>
<dbReference type="PROSITE" id="PS00923">
    <property type="entry name" value="ASP_GLU_RACEMASE_1"/>
    <property type="match status" value="1"/>
</dbReference>
<dbReference type="OrthoDB" id="9801055at2"/>
<keyword evidence="4 8" id="KW-0573">Peptidoglycan synthesis</keyword>
<dbReference type="NCBIfam" id="TIGR00067">
    <property type="entry name" value="glut_race"/>
    <property type="match status" value="1"/>
</dbReference>
<comment type="similarity">
    <text evidence="8">Belongs to the aspartate/glutamate racemases family.</text>
</comment>
<sequence>MVDQPIGVIDSGVGGLTVARELMRQLPREELIYLGDTLRCPYGPRPEQEVVQFTKELVNFLMGKRIKMLVIACNTATAFTLELLQKELPIPVIGVIQPGARAAIKSTENLHIGVIGTEGTIKSQAYPTALKNINEEIHINALACPRFVPIVEQGKLSGEETYRIVAETLIPMKESNHIDTLILGCTHYPLLREVIQKVIGDKVTIISSGEETAREVSTILEYQSKLFNGDRKPQHKLYTTGKLTVFESIAKSWLDQPVMEIANVSLTV</sequence>
<feature type="binding site" evidence="8">
    <location>
        <begin position="42"/>
        <end position="43"/>
    </location>
    <ligand>
        <name>substrate</name>
    </ligand>
</feature>
<dbReference type="STRING" id="482461.SAMN05216244_3864"/>
<dbReference type="FunFam" id="3.40.50.1860:FF:000002">
    <property type="entry name" value="Glutamate racemase"/>
    <property type="match status" value="1"/>
</dbReference>
<accession>A0A1G9XMA6</accession>
<dbReference type="InterPro" id="IPR033134">
    <property type="entry name" value="Asp/Glu_racemase_AS_2"/>
</dbReference>